<comment type="similarity">
    <text evidence="1">Belongs to the LysR transcriptional regulatory family.</text>
</comment>
<keyword evidence="3 6" id="KW-0238">DNA-binding</keyword>
<dbReference type="PANTHER" id="PTHR30579">
    <property type="entry name" value="TRANSCRIPTIONAL REGULATOR"/>
    <property type="match status" value="1"/>
</dbReference>
<keyword evidence="7" id="KW-1185">Reference proteome</keyword>
<dbReference type="Pfam" id="PF00126">
    <property type="entry name" value="HTH_1"/>
    <property type="match status" value="1"/>
</dbReference>
<dbReference type="STRING" id="1770053.SAMN05216551_1094"/>
<evidence type="ECO:0000313" key="6">
    <source>
        <dbReference type="EMBL" id="SDV49631.1"/>
    </source>
</evidence>
<organism evidence="6 7">
    <name type="scientific">Chitinasiproducens palmae</name>
    <dbReference type="NCBI Taxonomy" id="1770053"/>
    <lineage>
        <taxon>Bacteria</taxon>
        <taxon>Pseudomonadati</taxon>
        <taxon>Pseudomonadota</taxon>
        <taxon>Betaproteobacteria</taxon>
        <taxon>Burkholderiales</taxon>
        <taxon>Burkholderiaceae</taxon>
        <taxon>Chitinasiproducens</taxon>
    </lineage>
</organism>
<dbReference type="AlphaFoldDB" id="A0A1H2PRU0"/>
<evidence type="ECO:0000256" key="2">
    <source>
        <dbReference type="ARBA" id="ARBA00023015"/>
    </source>
</evidence>
<accession>A0A1H2PRU0</accession>
<evidence type="ECO:0000256" key="4">
    <source>
        <dbReference type="ARBA" id="ARBA00023163"/>
    </source>
</evidence>
<evidence type="ECO:0000259" key="5">
    <source>
        <dbReference type="PROSITE" id="PS50931"/>
    </source>
</evidence>
<dbReference type="GO" id="GO:0003700">
    <property type="term" value="F:DNA-binding transcription factor activity"/>
    <property type="evidence" value="ECO:0007669"/>
    <property type="project" value="InterPro"/>
</dbReference>
<evidence type="ECO:0000256" key="1">
    <source>
        <dbReference type="ARBA" id="ARBA00009437"/>
    </source>
</evidence>
<dbReference type="GO" id="GO:0003677">
    <property type="term" value="F:DNA binding"/>
    <property type="evidence" value="ECO:0007669"/>
    <property type="project" value="UniProtKB-KW"/>
</dbReference>
<dbReference type="InterPro" id="IPR000847">
    <property type="entry name" value="LysR_HTH_N"/>
</dbReference>
<feature type="domain" description="HTH lysR-type" evidence="5">
    <location>
        <begin position="8"/>
        <end position="65"/>
    </location>
</feature>
<dbReference type="InterPro" id="IPR050176">
    <property type="entry name" value="LTTR"/>
</dbReference>
<dbReference type="InterPro" id="IPR036388">
    <property type="entry name" value="WH-like_DNA-bd_sf"/>
</dbReference>
<dbReference type="Gene3D" id="3.40.190.10">
    <property type="entry name" value="Periplasmic binding protein-like II"/>
    <property type="match status" value="2"/>
</dbReference>
<keyword evidence="4" id="KW-0804">Transcription</keyword>
<reference evidence="7" key="1">
    <citation type="submission" date="2016-09" db="EMBL/GenBank/DDBJ databases">
        <authorList>
            <person name="Varghese N."/>
            <person name="Submissions S."/>
        </authorList>
    </citation>
    <scope>NUCLEOTIDE SEQUENCE [LARGE SCALE GENOMIC DNA]</scope>
    <source>
        <strain evidence="7">JS23</strain>
    </source>
</reference>
<evidence type="ECO:0000256" key="3">
    <source>
        <dbReference type="ARBA" id="ARBA00023125"/>
    </source>
</evidence>
<dbReference type="PANTHER" id="PTHR30579:SF7">
    <property type="entry name" value="HTH-TYPE TRANSCRIPTIONAL REGULATOR LRHA-RELATED"/>
    <property type="match status" value="1"/>
</dbReference>
<dbReference type="EMBL" id="FNLO01000009">
    <property type="protein sequence ID" value="SDV49631.1"/>
    <property type="molecule type" value="Genomic_DNA"/>
</dbReference>
<dbReference type="Gene3D" id="1.10.10.10">
    <property type="entry name" value="Winged helix-like DNA-binding domain superfamily/Winged helix DNA-binding domain"/>
    <property type="match status" value="1"/>
</dbReference>
<dbReference type="Pfam" id="PF03466">
    <property type="entry name" value="LysR_substrate"/>
    <property type="match status" value="1"/>
</dbReference>
<proteinExistence type="inferred from homology"/>
<name>A0A1H2PRU0_9BURK</name>
<evidence type="ECO:0000313" key="7">
    <source>
        <dbReference type="Proteomes" id="UP000243719"/>
    </source>
</evidence>
<gene>
    <name evidence="6" type="ORF">SAMN05216551_1094</name>
</gene>
<dbReference type="SUPFAM" id="SSF53850">
    <property type="entry name" value="Periplasmic binding protein-like II"/>
    <property type="match status" value="1"/>
</dbReference>
<dbReference type="FunFam" id="1.10.10.10:FF:000001">
    <property type="entry name" value="LysR family transcriptional regulator"/>
    <property type="match status" value="1"/>
</dbReference>
<dbReference type="InterPro" id="IPR036390">
    <property type="entry name" value="WH_DNA-bd_sf"/>
</dbReference>
<protein>
    <submittedName>
        <fullName evidence="6">DNA-binding transcriptional regulator, LysR family</fullName>
    </submittedName>
</protein>
<dbReference type="PRINTS" id="PR00039">
    <property type="entry name" value="HTHLYSR"/>
</dbReference>
<dbReference type="Proteomes" id="UP000243719">
    <property type="component" value="Unassembled WGS sequence"/>
</dbReference>
<sequence>MRRMKRDLDLDLLRTFVTVADNGSMTVAANLLHRTQGAVSQQIKRLETALTCTLFVRGSRGLSLSREGEQLLEKARQLLRMNDEIWAERAEHPFTGMLRIGVPYDLVNSLAPTMRSFADAHPLVDISLTCGASPDLSQAVDDGRLDVSLVEYPEFAADGETLRIEPLIWVSGRHSNASRKRPLPLSMVDERCAFRPVVLGALSDAGIPWRTVFESGSIEATAATVRAGLAITTWLRSTVPSDLETLDPQIAGLPPLPAFSISLRTPPATTAAAMKFSRLLRESFSAATRLTPITGEATGRRFASGMPA</sequence>
<keyword evidence="2" id="KW-0805">Transcription regulation</keyword>
<dbReference type="PROSITE" id="PS50931">
    <property type="entry name" value="HTH_LYSR"/>
    <property type="match status" value="1"/>
</dbReference>
<dbReference type="SUPFAM" id="SSF46785">
    <property type="entry name" value="Winged helix' DNA-binding domain"/>
    <property type="match status" value="1"/>
</dbReference>
<dbReference type="InterPro" id="IPR005119">
    <property type="entry name" value="LysR_subst-bd"/>
</dbReference>